<sequence>MRKRTVALLGGDKREIEVATALAAVFAVRCFGLPGDMLAASNVHCCASLDEALSGAEAVLLPMAGVKENGLLYAPLAGEVKVDRNDLALLKAGTPVLVGVASAYLKEMCAELHLPLYEVAEHDLVAIPNAVPTAEGTLELIMRETDVTVNGLRVLVLGFGRVGEALAIRLKCLGAEVTVANRGERRRQQAKSHGFALCSWHDLSAGLQAADVVVNTVPAPVLGKDLLKALSPGALVVDLASGSGGTDFAAAADLGIKALHALSLPGKVAPKSSGQILGRVYPRLLVTVCGLDNGEEVAE</sequence>
<dbReference type="Proteomes" id="UP000824124">
    <property type="component" value="Unassembled WGS sequence"/>
</dbReference>
<name>A0A9D1HKK8_9FIRM</name>
<dbReference type="Pfam" id="PF16924">
    <property type="entry name" value="DpaA_N"/>
    <property type="match status" value="1"/>
</dbReference>
<evidence type="ECO:0000259" key="1">
    <source>
        <dbReference type="SMART" id="SM00997"/>
    </source>
</evidence>
<reference evidence="2" key="1">
    <citation type="submission" date="2020-10" db="EMBL/GenBank/DDBJ databases">
        <authorList>
            <person name="Gilroy R."/>
        </authorList>
    </citation>
    <scope>NUCLEOTIDE SEQUENCE</scope>
    <source>
        <strain evidence="2">2830</strain>
    </source>
</reference>
<dbReference type="InterPro" id="IPR031629">
    <property type="entry name" value="DpaA_N"/>
</dbReference>
<dbReference type="EMBL" id="DVMH01000021">
    <property type="protein sequence ID" value="HIU10445.1"/>
    <property type="molecule type" value="Genomic_DNA"/>
</dbReference>
<dbReference type="GO" id="GO:0051287">
    <property type="term" value="F:NAD binding"/>
    <property type="evidence" value="ECO:0007669"/>
    <property type="project" value="InterPro"/>
</dbReference>
<feature type="domain" description="S-adenosyl-L-homocysteine hydrolase NAD binding" evidence="1">
    <location>
        <begin position="129"/>
        <end position="254"/>
    </location>
</feature>
<dbReference type="SUPFAM" id="SSF51735">
    <property type="entry name" value="NAD(P)-binding Rossmann-fold domains"/>
    <property type="match status" value="1"/>
</dbReference>
<accession>A0A9D1HKK8</accession>
<evidence type="ECO:0000313" key="3">
    <source>
        <dbReference type="Proteomes" id="UP000824124"/>
    </source>
</evidence>
<organism evidence="2 3">
    <name type="scientific">Candidatus Avidehalobacter gallistercoris</name>
    <dbReference type="NCBI Taxonomy" id="2840694"/>
    <lineage>
        <taxon>Bacteria</taxon>
        <taxon>Bacillati</taxon>
        <taxon>Bacillota</taxon>
        <taxon>Clostridia</taxon>
        <taxon>Eubacteriales</taxon>
        <taxon>Peptococcaceae</taxon>
        <taxon>Peptococcaceae incertae sedis</taxon>
        <taxon>Candidatus Avidehalobacter</taxon>
    </lineage>
</organism>
<gene>
    <name evidence="2" type="primary">dpsA</name>
    <name evidence="2" type="ORF">IAB00_04255</name>
</gene>
<protein>
    <submittedName>
        <fullName evidence="2">Dipicolinate synthase subunit DpsA</fullName>
    </submittedName>
</protein>
<proteinExistence type="predicted"/>
<dbReference type="Pfam" id="PF02826">
    <property type="entry name" value="2-Hacid_dh_C"/>
    <property type="match status" value="1"/>
</dbReference>
<dbReference type="AlphaFoldDB" id="A0A9D1HKK8"/>
<evidence type="ECO:0000313" key="2">
    <source>
        <dbReference type="EMBL" id="HIU10445.1"/>
    </source>
</evidence>
<reference evidence="2" key="2">
    <citation type="journal article" date="2021" name="PeerJ">
        <title>Extensive microbial diversity within the chicken gut microbiome revealed by metagenomics and culture.</title>
        <authorList>
            <person name="Gilroy R."/>
            <person name="Ravi A."/>
            <person name="Getino M."/>
            <person name="Pursley I."/>
            <person name="Horton D.L."/>
            <person name="Alikhan N.F."/>
            <person name="Baker D."/>
            <person name="Gharbi K."/>
            <person name="Hall N."/>
            <person name="Watson M."/>
            <person name="Adriaenssens E.M."/>
            <person name="Foster-Nyarko E."/>
            <person name="Jarju S."/>
            <person name="Secka A."/>
            <person name="Antonio M."/>
            <person name="Oren A."/>
            <person name="Chaudhuri R.R."/>
            <person name="La Ragione R."/>
            <person name="Hildebrand F."/>
            <person name="Pallen M.J."/>
        </authorList>
    </citation>
    <scope>NUCLEOTIDE SEQUENCE</scope>
    <source>
        <strain evidence="2">2830</strain>
    </source>
</reference>
<dbReference type="InterPro" id="IPR036291">
    <property type="entry name" value="NAD(P)-bd_dom_sf"/>
</dbReference>
<dbReference type="SMART" id="SM00997">
    <property type="entry name" value="AdoHcyase_NAD"/>
    <property type="match status" value="1"/>
</dbReference>
<dbReference type="InterPro" id="IPR006140">
    <property type="entry name" value="D-isomer_DH_NAD-bd"/>
</dbReference>
<dbReference type="NCBIfam" id="NF006162">
    <property type="entry name" value="PRK08306.1"/>
    <property type="match status" value="1"/>
</dbReference>
<dbReference type="Gene3D" id="3.40.50.720">
    <property type="entry name" value="NAD(P)-binding Rossmann-like Domain"/>
    <property type="match status" value="1"/>
</dbReference>
<dbReference type="InterPro" id="IPR015878">
    <property type="entry name" value="Ado_hCys_hydrolase_NAD-bd"/>
</dbReference>
<comment type="caution">
    <text evidence="2">The sequence shown here is derived from an EMBL/GenBank/DDBJ whole genome shotgun (WGS) entry which is preliminary data.</text>
</comment>